<dbReference type="PANTHER" id="PTHR36978">
    <property type="entry name" value="P-LOOP CONTAINING NUCLEOTIDE TRIPHOSPHATE HYDROLASE"/>
    <property type="match status" value="1"/>
</dbReference>
<evidence type="ECO:0000313" key="2">
    <source>
        <dbReference type="Proteomes" id="UP000682733"/>
    </source>
</evidence>
<comment type="caution">
    <text evidence="1">The sequence shown here is derived from an EMBL/GenBank/DDBJ whole genome shotgun (WGS) entry which is preliminary data.</text>
</comment>
<name>A0A8S2YGW0_9BILA</name>
<dbReference type="Proteomes" id="UP000682733">
    <property type="component" value="Unassembled WGS sequence"/>
</dbReference>
<proteinExistence type="predicted"/>
<protein>
    <submittedName>
        <fullName evidence="1">Uncharacterized protein</fullName>
    </submittedName>
</protein>
<sequence length="97" mass="11086">MNGNVFLSHDKAIKHMKTHNSNVISVIPSDQLLIYRVEEGLEQLCKILNKSIPNITFPHLNDTLTFKQSYMNDDELKGIKTNVLIKQHEQNIKIADG</sequence>
<reference evidence="1" key="1">
    <citation type="submission" date="2021-02" db="EMBL/GenBank/DDBJ databases">
        <authorList>
            <person name="Nowell W R."/>
        </authorList>
    </citation>
    <scope>NUCLEOTIDE SEQUENCE</scope>
</reference>
<dbReference type="AlphaFoldDB" id="A0A8S2YGW0"/>
<dbReference type="EMBL" id="CAJOBA010112212">
    <property type="protein sequence ID" value="CAF4556943.1"/>
    <property type="molecule type" value="Genomic_DNA"/>
</dbReference>
<dbReference type="InterPro" id="IPR027417">
    <property type="entry name" value="P-loop_NTPase"/>
</dbReference>
<gene>
    <name evidence="1" type="ORF">TMI583_LOCUS49813</name>
</gene>
<organism evidence="1 2">
    <name type="scientific">Didymodactylos carnosus</name>
    <dbReference type="NCBI Taxonomy" id="1234261"/>
    <lineage>
        <taxon>Eukaryota</taxon>
        <taxon>Metazoa</taxon>
        <taxon>Spiralia</taxon>
        <taxon>Gnathifera</taxon>
        <taxon>Rotifera</taxon>
        <taxon>Eurotatoria</taxon>
        <taxon>Bdelloidea</taxon>
        <taxon>Philodinida</taxon>
        <taxon>Philodinidae</taxon>
        <taxon>Didymodactylos</taxon>
    </lineage>
</organism>
<dbReference type="InterPro" id="IPR040632">
    <property type="entry name" value="Sulfotransfer_4"/>
</dbReference>
<dbReference type="PANTHER" id="PTHR36978:SF4">
    <property type="entry name" value="P-LOOP CONTAINING NUCLEOSIDE TRIPHOSPHATE HYDROLASE PROTEIN"/>
    <property type="match status" value="1"/>
</dbReference>
<dbReference type="Pfam" id="PF17784">
    <property type="entry name" value="Sulfotransfer_4"/>
    <property type="match status" value="1"/>
</dbReference>
<accession>A0A8S2YGW0</accession>
<dbReference type="Gene3D" id="3.40.50.300">
    <property type="entry name" value="P-loop containing nucleotide triphosphate hydrolases"/>
    <property type="match status" value="1"/>
</dbReference>
<evidence type="ECO:0000313" key="1">
    <source>
        <dbReference type="EMBL" id="CAF4556943.1"/>
    </source>
</evidence>